<dbReference type="GO" id="GO:0008270">
    <property type="term" value="F:zinc ion binding"/>
    <property type="evidence" value="ECO:0007669"/>
    <property type="project" value="InterPro"/>
</dbReference>
<feature type="domain" description="Zn(2)-C6 fungal-type" evidence="6">
    <location>
        <begin position="47"/>
        <end position="76"/>
    </location>
</feature>
<dbReference type="GO" id="GO:0000981">
    <property type="term" value="F:DNA-binding transcription factor activity, RNA polymerase II-specific"/>
    <property type="evidence" value="ECO:0007669"/>
    <property type="project" value="InterPro"/>
</dbReference>
<comment type="caution">
    <text evidence="7">The sequence shown here is derived from an EMBL/GenBank/DDBJ whole genome shotgun (WGS) entry which is preliminary data.</text>
</comment>
<dbReference type="Pfam" id="PF00172">
    <property type="entry name" value="Zn_clus"/>
    <property type="match status" value="1"/>
</dbReference>
<gene>
    <name evidence="7" type="ORF">BD324DRAFT_511567</name>
</gene>
<evidence type="ECO:0000256" key="1">
    <source>
        <dbReference type="ARBA" id="ARBA00004123"/>
    </source>
</evidence>
<evidence type="ECO:0000313" key="8">
    <source>
        <dbReference type="Proteomes" id="UP000193218"/>
    </source>
</evidence>
<evidence type="ECO:0000256" key="3">
    <source>
        <dbReference type="ARBA" id="ARBA00023125"/>
    </source>
</evidence>
<dbReference type="InParanoid" id="A0A1Y1UD57"/>
<keyword evidence="8" id="KW-1185">Reference proteome</keyword>
<evidence type="ECO:0000256" key="5">
    <source>
        <dbReference type="SAM" id="MobiDB-lite"/>
    </source>
</evidence>
<evidence type="ECO:0000256" key="4">
    <source>
        <dbReference type="ARBA" id="ARBA00023242"/>
    </source>
</evidence>
<dbReference type="CDD" id="cd00067">
    <property type="entry name" value="GAL4"/>
    <property type="match status" value="1"/>
</dbReference>
<accession>A0A1Y1UD57</accession>
<feature type="compositionally biased region" description="Polar residues" evidence="5">
    <location>
        <begin position="16"/>
        <end position="32"/>
    </location>
</feature>
<name>A0A1Y1UD57_9TREE</name>
<dbReference type="GeneID" id="33554770"/>
<sequence length="367" mass="39220">MPSVASSPSVLAPPSFDTSPPSMETFGTSTLPEGSDASSRRQRITMACQYCRHRKIRCCGGSPCRNCARSQRECEYAPVPEEVNRATREKKAMAKAAKSHSVSGSITPASGCSPAASSAPYYYPNPSPYFTDTPVFEGPYMAGPHPTSSPMNSRPSDFAHRRSFSVPNFELQSWAEGTPSAPQLHSPAMFESPQWMQHGGWSPSTHLSPASSPYPSVLERPMRHLAIHTGTNTSANSTPGSTSSYIPGKVEEMPPLPAAWSASQSMSHSTPVSPVYYTPQPTPGGPYHTNTQGQSPYFAQPAYSRHHSAAVINLNADSSPTLAPEMDSSSSGKELVGLGLGVPAARYDPYGPAHTLSEEYFAAQAGY</sequence>
<dbReference type="PROSITE" id="PS50048">
    <property type="entry name" value="ZN2_CY6_FUNGAL_2"/>
    <property type="match status" value="1"/>
</dbReference>
<dbReference type="Gene3D" id="4.10.240.10">
    <property type="entry name" value="Zn(2)-C6 fungal-type DNA-binding domain"/>
    <property type="match status" value="1"/>
</dbReference>
<dbReference type="FunCoup" id="A0A1Y1UD57">
    <property type="interactions" value="154"/>
</dbReference>
<dbReference type="OrthoDB" id="39175at2759"/>
<dbReference type="InterPro" id="IPR001138">
    <property type="entry name" value="Zn2Cys6_DnaBD"/>
</dbReference>
<proteinExistence type="predicted"/>
<dbReference type="InterPro" id="IPR036864">
    <property type="entry name" value="Zn2-C6_fun-type_DNA-bd_sf"/>
</dbReference>
<evidence type="ECO:0000259" key="6">
    <source>
        <dbReference type="PROSITE" id="PS50048"/>
    </source>
</evidence>
<dbReference type="AlphaFoldDB" id="A0A1Y1UD57"/>
<feature type="region of interest" description="Disordered" evidence="5">
    <location>
        <begin position="1"/>
        <end position="39"/>
    </location>
</feature>
<dbReference type="EMBL" id="NBSH01000009">
    <property type="protein sequence ID" value="ORX35919.1"/>
    <property type="molecule type" value="Genomic_DNA"/>
</dbReference>
<dbReference type="PANTHER" id="PTHR46910">
    <property type="entry name" value="TRANSCRIPTION FACTOR PDR1"/>
    <property type="match status" value="1"/>
</dbReference>
<evidence type="ECO:0000313" key="7">
    <source>
        <dbReference type="EMBL" id="ORX35919.1"/>
    </source>
</evidence>
<dbReference type="Proteomes" id="UP000193218">
    <property type="component" value="Unassembled WGS sequence"/>
</dbReference>
<dbReference type="GO" id="GO:0005634">
    <property type="term" value="C:nucleus"/>
    <property type="evidence" value="ECO:0007669"/>
    <property type="project" value="UniProtKB-SubCell"/>
</dbReference>
<dbReference type="SUPFAM" id="SSF57701">
    <property type="entry name" value="Zn2/Cys6 DNA-binding domain"/>
    <property type="match status" value="1"/>
</dbReference>
<dbReference type="PANTHER" id="PTHR46910:SF3">
    <property type="entry name" value="HALOTOLERANCE PROTEIN 9-RELATED"/>
    <property type="match status" value="1"/>
</dbReference>
<dbReference type="STRING" id="4999.A0A1Y1UD57"/>
<comment type="subcellular location">
    <subcellularLocation>
        <location evidence="1">Nucleus</location>
    </subcellularLocation>
</comment>
<evidence type="ECO:0000256" key="2">
    <source>
        <dbReference type="ARBA" id="ARBA00022723"/>
    </source>
</evidence>
<dbReference type="SMART" id="SM00066">
    <property type="entry name" value="GAL4"/>
    <property type="match status" value="1"/>
</dbReference>
<dbReference type="RefSeq" id="XP_021870048.1">
    <property type="nucleotide sequence ID" value="XM_022012962.1"/>
</dbReference>
<reference evidence="7 8" key="1">
    <citation type="submission" date="2017-03" db="EMBL/GenBank/DDBJ databases">
        <title>Widespread Adenine N6-methylation of Active Genes in Fungi.</title>
        <authorList>
            <consortium name="DOE Joint Genome Institute"/>
            <person name="Mondo S.J."/>
            <person name="Dannebaum R.O."/>
            <person name="Kuo R.C."/>
            <person name="Louie K.B."/>
            <person name="Bewick A.J."/>
            <person name="Labutti K."/>
            <person name="Haridas S."/>
            <person name="Kuo A."/>
            <person name="Salamov A."/>
            <person name="Ahrendt S.R."/>
            <person name="Lau R."/>
            <person name="Bowen B.P."/>
            <person name="Lipzen A."/>
            <person name="Sullivan W."/>
            <person name="Andreopoulos W.B."/>
            <person name="Clum A."/>
            <person name="Lindquist E."/>
            <person name="Daum C."/>
            <person name="Northen T.R."/>
            <person name="Ramamoorthy G."/>
            <person name="Schmitz R.J."/>
            <person name="Gryganskyi A."/>
            <person name="Culley D."/>
            <person name="Magnuson J."/>
            <person name="James T.Y."/>
            <person name="O'Malley M.A."/>
            <person name="Stajich J.E."/>
            <person name="Spatafora J.W."/>
            <person name="Visel A."/>
            <person name="Grigoriev I.V."/>
        </authorList>
    </citation>
    <scope>NUCLEOTIDE SEQUENCE [LARGE SCALE GENOMIC DNA]</scope>
    <source>
        <strain evidence="7 8">NRRL Y-17943</strain>
    </source>
</reference>
<keyword evidence="2" id="KW-0479">Metal-binding</keyword>
<dbReference type="GO" id="GO:0003677">
    <property type="term" value="F:DNA binding"/>
    <property type="evidence" value="ECO:0007669"/>
    <property type="project" value="UniProtKB-KW"/>
</dbReference>
<keyword evidence="3" id="KW-0238">DNA-binding</keyword>
<keyword evidence="4" id="KW-0539">Nucleus</keyword>
<dbReference type="InterPro" id="IPR050987">
    <property type="entry name" value="AtrR-like"/>
</dbReference>
<organism evidence="7 8">
    <name type="scientific">Kockovaella imperatae</name>
    <dbReference type="NCBI Taxonomy" id="4999"/>
    <lineage>
        <taxon>Eukaryota</taxon>
        <taxon>Fungi</taxon>
        <taxon>Dikarya</taxon>
        <taxon>Basidiomycota</taxon>
        <taxon>Agaricomycotina</taxon>
        <taxon>Tremellomycetes</taxon>
        <taxon>Tremellales</taxon>
        <taxon>Cuniculitremaceae</taxon>
        <taxon>Kockovaella</taxon>
    </lineage>
</organism>
<protein>
    <recommendedName>
        <fullName evidence="6">Zn(2)-C6 fungal-type domain-containing protein</fullName>
    </recommendedName>
</protein>
<feature type="compositionally biased region" description="Low complexity" evidence="5">
    <location>
        <begin position="1"/>
        <end position="15"/>
    </location>
</feature>
<dbReference type="PROSITE" id="PS00463">
    <property type="entry name" value="ZN2_CY6_FUNGAL_1"/>
    <property type="match status" value="1"/>
</dbReference>